<keyword evidence="5" id="KW-1185">Reference proteome</keyword>
<feature type="region of interest" description="Disordered" evidence="2">
    <location>
        <begin position="25"/>
        <end position="69"/>
    </location>
</feature>
<dbReference type="InterPro" id="IPR020568">
    <property type="entry name" value="Ribosomal_Su5_D2-typ_SF"/>
</dbReference>
<dbReference type="GO" id="GO:0006446">
    <property type="term" value="P:regulation of translational initiation"/>
    <property type="evidence" value="ECO:0007669"/>
    <property type="project" value="TreeGrafter"/>
</dbReference>
<sequence>MARTTLDTISVAVPDPRMLNESLNSLTFHDSPPPTLSSRMAEVAERIGMNSQQEGDDTSRESPPVERDPEGAITTFIEHLLNPDHADTQPHLLAIGYELEALVSIYSPSAVRLSTASRPPSWTPDQPLLPPPLPGSREAEDASSVSGPSNESRKGDSQAWTDALKDYNLGLSPTERIRYEVTIPAWEVGESLAGVDEADTPPTPPDLRVLVSLPPTYPNSSPPQLQLLGRYLGSFPIDAGLFGDITRTYISSSGVAFVPGDVCVFEGLTHVQSLARTWYAENLSAELAGQKAREADRKQACVHGAQTPTSPDDLPVRPSPSRANFSYSRTKEQEQDDSSTPQTVKDAQRDVTPTFHIVSSEPITERRSTFVGHAVRVTDEREVPLVVHRLLEDKKIAKAHHPTIFAYRIVKDVGGAAGKVLNSDHDDDGETQAGARLKHLLEILELENVLVVVTRWYGGTLLGADRFKYINQVARDALELGGFLEEKERGTGGTGKSKGKKK</sequence>
<dbReference type="InterPro" id="IPR016135">
    <property type="entry name" value="UBQ-conjugating_enzyme/RWD"/>
</dbReference>
<feature type="domain" description="Impact N-terminal" evidence="3">
    <location>
        <begin position="366"/>
        <end position="478"/>
    </location>
</feature>
<name>A0AAD9FUB7_PAPLA</name>
<dbReference type="InterPro" id="IPR036956">
    <property type="entry name" value="Impact_N_sf"/>
</dbReference>
<protein>
    <submittedName>
        <fullName evidence="4">Regulation of amino acid metabolism-related protein</fullName>
    </submittedName>
</protein>
<dbReference type="PANTHER" id="PTHR16301:SF24">
    <property type="entry name" value="RWD DOMAIN-CONTAINING PROTEIN"/>
    <property type="match status" value="1"/>
</dbReference>
<comment type="caution">
    <text evidence="4">The sequence shown here is derived from an EMBL/GenBank/DDBJ whole genome shotgun (WGS) entry which is preliminary data.</text>
</comment>
<feature type="region of interest" description="Disordered" evidence="2">
    <location>
        <begin position="114"/>
        <end position="158"/>
    </location>
</feature>
<dbReference type="GO" id="GO:0005737">
    <property type="term" value="C:cytoplasm"/>
    <property type="evidence" value="ECO:0007669"/>
    <property type="project" value="TreeGrafter"/>
</dbReference>
<dbReference type="Proteomes" id="UP001182556">
    <property type="component" value="Unassembled WGS sequence"/>
</dbReference>
<evidence type="ECO:0000313" key="4">
    <source>
        <dbReference type="EMBL" id="KAK1926400.1"/>
    </source>
</evidence>
<feature type="region of interest" description="Disordered" evidence="2">
    <location>
        <begin position="296"/>
        <end position="351"/>
    </location>
</feature>
<accession>A0AAD9FUB7</accession>
<organism evidence="4 5">
    <name type="scientific">Papiliotrema laurentii</name>
    <name type="common">Cryptococcus laurentii</name>
    <dbReference type="NCBI Taxonomy" id="5418"/>
    <lineage>
        <taxon>Eukaryota</taxon>
        <taxon>Fungi</taxon>
        <taxon>Dikarya</taxon>
        <taxon>Basidiomycota</taxon>
        <taxon>Agaricomycotina</taxon>
        <taxon>Tremellomycetes</taxon>
        <taxon>Tremellales</taxon>
        <taxon>Rhynchogastremaceae</taxon>
        <taxon>Papiliotrema</taxon>
    </lineage>
</organism>
<dbReference type="AlphaFoldDB" id="A0AAD9FUB7"/>
<dbReference type="Pfam" id="PF01205">
    <property type="entry name" value="Impact_N"/>
    <property type="match status" value="1"/>
</dbReference>
<dbReference type="EMBL" id="JAODAN010000002">
    <property type="protein sequence ID" value="KAK1926400.1"/>
    <property type="molecule type" value="Genomic_DNA"/>
</dbReference>
<dbReference type="SUPFAM" id="SSF54211">
    <property type="entry name" value="Ribosomal protein S5 domain 2-like"/>
    <property type="match status" value="1"/>
</dbReference>
<dbReference type="GO" id="GO:0140469">
    <property type="term" value="P:GCN2-mediated signaling"/>
    <property type="evidence" value="ECO:0007669"/>
    <property type="project" value="TreeGrafter"/>
</dbReference>
<proteinExistence type="inferred from homology"/>
<dbReference type="InterPro" id="IPR023582">
    <property type="entry name" value="Impact"/>
</dbReference>
<dbReference type="InterPro" id="IPR001498">
    <property type="entry name" value="Impact_N"/>
</dbReference>
<feature type="compositionally biased region" description="Basic and acidic residues" evidence="2">
    <location>
        <begin position="57"/>
        <end position="69"/>
    </location>
</feature>
<evidence type="ECO:0000256" key="2">
    <source>
        <dbReference type="SAM" id="MobiDB-lite"/>
    </source>
</evidence>
<comment type="similarity">
    <text evidence="1">Belongs to the IMPACT family.</text>
</comment>
<evidence type="ECO:0000256" key="1">
    <source>
        <dbReference type="ARBA" id="ARBA00007665"/>
    </source>
</evidence>
<dbReference type="Gene3D" id="3.30.230.30">
    <property type="entry name" value="Impact, N-terminal domain"/>
    <property type="match status" value="1"/>
</dbReference>
<reference evidence="4" key="1">
    <citation type="submission" date="2023-02" db="EMBL/GenBank/DDBJ databases">
        <title>Identification and recombinant expression of a fungal hydrolase from Papiliotrema laurentii that hydrolyzes apple cutin and clears colloidal polyester polyurethane.</title>
        <authorList>
            <consortium name="DOE Joint Genome Institute"/>
            <person name="Roman V.A."/>
            <person name="Bojanowski C."/>
            <person name="Crable B.R."/>
            <person name="Wagner D.N."/>
            <person name="Hung C.S."/>
            <person name="Nadeau L.J."/>
            <person name="Schratz L."/>
            <person name="Haridas S."/>
            <person name="Pangilinan J."/>
            <person name="Lipzen A."/>
            <person name="Na H."/>
            <person name="Yan M."/>
            <person name="Ng V."/>
            <person name="Grigoriev I.V."/>
            <person name="Spatafora J.W."/>
            <person name="Barlow D."/>
            <person name="Biffinger J."/>
            <person name="Kelley-Loughnane N."/>
            <person name="Varaljay V.A."/>
            <person name="Crookes-Goodson W.J."/>
        </authorList>
    </citation>
    <scope>NUCLEOTIDE SEQUENCE</scope>
    <source>
        <strain evidence="4">5307AH</strain>
    </source>
</reference>
<dbReference type="PANTHER" id="PTHR16301">
    <property type="entry name" value="IMPACT-RELATED"/>
    <property type="match status" value="1"/>
</dbReference>
<dbReference type="SUPFAM" id="SSF54495">
    <property type="entry name" value="UBC-like"/>
    <property type="match status" value="1"/>
</dbReference>
<gene>
    <name evidence="4" type="ORF">DB88DRAFT_481680</name>
</gene>
<evidence type="ECO:0000313" key="5">
    <source>
        <dbReference type="Proteomes" id="UP001182556"/>
    </source>
</evidence>
<evidence type="ECO:0000259" key="3">
    <source>
        <dbReference type="Pfam" id="PF01205"/>
    </source>
</evidence>